<reference evidence="3 4" key="1">
    <citation type="submission" date="2018-05" db="EMBL/GenBank/DDBJ databases">
        <title>The Hungate 1000. A catalogue of reference genomes from the rumen microbiome.</title>
        <authorList>
            <person name="Kelly W."/>
        </authorList>
    </citation>
    <scope>NUCLEOTIDE SEQUENCE [LARGE SCALE GENOMIC DNA]</scope>
    <source>
        <strain evidence="3 4">NLAE-zl-C242</strain>
    </source>
</reference>
<dbReference type="AlphaFoldDB" id="A0A2Y9C9X6"/>
<dbReference type="EMBL" id="QGDL01000005">
    <property type="protein sequence ID" value="PWJ29704.1"/>
    <property type="molecule type" value="Genomic_DNA"/>
</dbReference>
<dbReference type="RefSeq" id="WP_109730856.1">
    <property type="nucleotide sequence ID" value="NZ_BAAACK010000018.1"/>
</dbReference>
<dbReference type="PROSITE" id="PS51257">
    <property type="entry name" value="PROKAR_LIPOPROTEIN"/>
    <property type="match status" value="1"/>
</dbReference>
<feature type="signal peptide" evidence="2">
    <location>
        <begin position="1"/>
        <end position="18"/>
    </location>
</feature>
<feature type="chain" id="PRO_5043162257" description="Carbohydrate-binding domain-containing protein" evidence="2">
    <location>
        <begin position="19"/>
        <end position="550"/>
    </location>
</feature>
<name>A0A2Y9C9X6_9FIRM</name>
<dbReference type="InterPro" id="IPR012332">
    <property type="entry name" value="Autotransporter_pectin_lyase_C"/>
</dbReference>
<sequence>MKKRWVRMILGITILSFAFTGCSRQGTSDEITVYGQVAKIEGEHITIALAQRKDSSSEIPEEDYSNVILTGEEQVITVSDKTEVQESEVSSGKQEETEAGSIDDIETGDIIVAILEGADAKTVTILPDASSIEKQDSADQAETDGTAKGIIELSAVLQVDGKSDTSDKESLGSSKENESVVLVKNSGTLNMTNAKLTKAGDTTSVDESSFYGVNAVFVTTAGSESSIGKSEITSSSEGSGGIFSSGKDALVHVSDVKIETSGGSSKGLTATYGGTIEAADVDITTSGDQSPPIAAGKGGGTVSVTGGNISASGQGSPCIYSEGKIALEDLTGNSETGPIIVVDGKNSVSLNKCDFTGVGKQGIMLYQSTEGDSKEDPAKLKVTDSRLTSTGQGPMFYITNTKAEAVLINTELIYQGKILINAAGNDTNSWGTAGKNGGDITLTGIAQKLQGDIICDEISRVTINLTEQSTLKGTVNGENKGQNVDISLDKDSKWELTGDSYVNVIKNDDSKCSNIQSNGHSIYYDSSNAGNSWLNKKTITLSGGGKLLPW</sequence>
<comment type="caution">
    <text evidence="3">The sequence shown here is derived from an EMBL/GenBank/DDBJ whole genome shotgun (WGS) entry which is preliminary data.</text>
</comment>
<accession>A0A2Y9C9X6</accession>
<dbReference type="Proteomes" id="UP000245845">
    <property type="component" value="Unassembled WGS sequence"/>
</dbReference>
<organism evidence="3 4">
    <name type="scientific">Faecalicatena orotica</name>
    <dbReference type="NCBI Taxonomy" id="1544"/>
    <lineage>
        <taxon>Bacteria</taxon>
        <taxon>Bacillati</taxon>
        <taxon>Bacillota</taxon>
        <taxon>Clostridia</taxon>
        <taxon>Lachnospirales</taxon>
        <taxon>Lachnospiraceae</taxon>
        <taxon>Faecalicatena</taxon>
    </lineage>
</organism>
<protein>
    <recommendedName>
        <fullName evidence="5">Carbohydrate-binding domain-containing protein</fullName>
    </recommendedName>
</protein>
<keyword evidence="4" id="KW-1185">Reference proteome</keyword>
<dbReference type="OrthoDB" id="355208at2"/>
<proteinExistence type="predicted"/>
<evidence type="ECO:0000313" key="3">
    <source>
        <dbReference type="EMBL" id="PWJ29704.1"/>
    </source>
</evidence>
<evidence type="ECO:0000256" key="1">
    <source>
        <dbReference type="SAM" id="MobiDB-lite"/>
    </source>
</evidence>
<feature type="region of interest" description="Disordered" evidence="1">
    <location>
        <begin position="80"/>
        <end position="102"/>
    </location>
</feature>
<gene>
    <name evidence="3" type="ORF">A8806_1054</name>
</gene>
<evidence type="ECO:0008006" key="5">
    <source>
        <dbReference type="Google" id="ProtNLM"/>
    </source>
</evidence>
<evidence type="ECO:0000313" key="4">
    <source>
        <dbReference type="Proteomes" id="UP000245845"/>
    </source>
</evidence>
<evidence type="ECO:0000256" key="2">
    <source>
        <dbReference type="SAM" id="SignalP"/>
    </source>
</evidence>
<dbReference type="Gene3D" id="2.160.20.20">
    <property type="match status" value="1"/>
</dbReference>
<keyword evidence="2" id="KW-0732">Signal</keyword>